<feature type="compositionally biased region" description="Polar residues" evidence="1">
    <location>
        <begin position="143"/>
        <end position="152"/>
    </location>
</feature>
<evidence type="ECO:0000313" key="3">
    <source>
        <dbReference type="Proteomes" id="UP001381693"/>
    </source>
</evidence>
<feature type="compositionally biased region" description="Acidic residues" evidence="1">
    <location>
        <begin position="187"/>
        <end position="196"/>
    </location>
</feature>
<evidence type="ECO:0000313" key="2">
    <source>
        <dbReference type="EMBL" id="KAK7077404.1"/>
    </source>
</evidence>
<feature type="compositionally biased region" description="Basic and acidic residues" evidence="1">
    <location>
        <begin position="1"/>
        <end position="27"/>
    </location>
</feature>
<reference evidence="2 3" key="1">
    <citation type="submission" date="2023-11" db="EMBL/GenBank/DDBJ databases">
        <title>Halocaridina rubra genome assembly.</title>
        <authorList>
            <person name="Smith C."/>
        </authorList>
    </citation>
    <scope>NUCLEOTIDE SEQUENCE [LARGE SCALE GENOMIC DNA]</scope>
    <source>
        <strain evidence="2">EP-1</strain>
        <tissue evidence="2">Whole</tissue>
    </source>
</reference>
<dbReference type="Proteomes" id="UP001381693">
    <property type="component" value="Unassembled WGS sequence"/>
</dbReference>
<keyword evidence="3" id="KW-1185">Reference proteome</keyword>
<feature type="region of interest" description="Disordered" evidence="1">
    <location>
        <begin position="1"/>
        <end position="38"/>
    </location>
</feature>
<gene>
    <name evidence="2" type="ORF">SK128_001280</name>
</gene>
<feature type="compositionally biased region" description="Basic and acidic residues" evidence="1">
    <location>
        <begin position="158"/>
        <end position="186"/>
    </location>
</feature>
<feature type="region of interest" description="Disordered" evidence="1">
    <location>
        <begin position="119"/>
        <end position="196"/>
    </location>
</feature>
<name>A0AAN8XFS2_HALRR</name>
<feature type="compositionally biased region" description="Acidic residues" evidence="1">
    <location>
        <begin position="119"/>
        <end position="136"/>
    </location>
</feature>
<comment type="caution">
    <text evidence="2">The sequence shown here is derived from an EMBL/GenBank/DDBJ whole genome shotgun (WGS) entry which is preliminary data.</text>
</comment>
<organism evidence="2 3">
    <name type="scientific">Halocaridina rubra</name>
    <name type="common">Hawaiian red shrimp</name>
    <dbReference type="NCBI Taxonomy" id="373956"/>
    <lineage>
        <taxon>Eukaryota</taxon>
        <taxon>Metazoa</taxon>
        <taxon>Ecdysozoa</taxon>
        <taxon>Arthropoda</taxon>
        <taxon>Crustacea</taxon>
        <taxon>Multicrustacea</taxon>
        <taxon>Malacostraca</taxon>
        <taxon>Eumalacostraca</taxon>
        <taxon>Eucarida</taxon>
        <taxon>Decapoda</taxon>
        <taxon>Pleocyemata</taxon>
        <taxon>Caridea</taxon>
        <taxon>Atyoidea</taxon>
        <taxon>Atyidae</taxon>
        <taxon>Halocaridina</taxon>
    </lineage>
</organism>
<feature type="region of interest" description="Disordered" evidence="1">
    <location>
        <begin position="227"/>
        <end position="279"/>
    </location>
</feature>
<feature type="non-terminal residue" evidence="2">
    <location>
        <position position="279"/>
    </location>
</feature>
<protein>
    <submittedName>
        <fullName evidence="2">Uncharacterized protein</fullName>
    </submittedName>
</protein>
<proteinExistence type="predicted"/>
<feature type="compositionally biased region" description="Basic and acidic residues" evidence="1">
    <location>
        <begin position="245"/>
        <end position="255"/>
    </location>
</feature>
<dbReference type="EMBL" id="JAXCGZ010008944">
    <property type="protein sequence ID" value="KAK7077404.1"/>
    <property type="molecule type" value="Genomic_DNA"/>
</dbReference>
<accession>A0AAN8XFS2</accession>
<sequence>MEHKKGLEKQEIKGKERSGDHVGKAPSEKSLAVESNEEQYRLTKKSIRKVKKSLENNEANLNVKSNSVICDSRIGSTLQETSLGDSMASDSEVEGISDGGSSVHYAFIGGQKAAKASIDAEEDMIDKDEFSDEAESIDLAPQGSDNENPTSDSEIEDFFIRDPVDKGKKEHKFKNETDLDEIKCSDDENSDDSDLDGNIEAVSRFQYLNENFKRIWGMGTEETIKHSLSRRGTGRGRGGFVSTKGPERFRGRYDDNPNLLPLGISQSSNKDQDNPNMVP</sequence>
<evidence type="ECO:0000256" key="1">
    <source>
        <dbReference type="SAM" id="MobiDB-lite"/>
    </source>
</evidence>
<dbReference type="AlphaFoldDB" id="A0AAN8XFS2"/>